<dbReference type="NCBIfam" id="TIGR02448">
    <property type="entry name" value="conserverd hypothetical protein"/>
    <property type="match status" value="1"/>
</dbReference>
<reference evidence="2 3" key="1">
    <citation type="submission" date="2019-07" db="EMBL/GenBank/DDBJ databases">
        <title>Deep subsurface shale carbon reservoir microbial communities from Ohio and West Virginia, USA.</title>
        <authorList>
            <person name="Wrighton K."/>
        </authorList>
    </citation>
    <scope>NUCLEOTIDE SEQUENCE [LARGE SCALE GENOMIC DNA]</scope>
    <source>
        <strain evidence="2 3">NP_8Ht</strain>
    </source>
</reference>
<organism evidence="2 3">
    <name type="scientific">Stutzerimonas stutzeri</name>
    <name type="common">Pseudomonas stutzeri</name>
    <dbReference type="NCBI Taxonomy" id="316"/>
    <lineage>
        <taxon>Bacteria</taxon>
        <taxon>Pseudomonadati</taxon>
        <taxon>Pseudomonadota</taxon>
        <taxon>Gammaproteobacteria</taxon>
        <taxon>Pseudomonadales</taxon>
        <taxon>Pseudomonadaceae</taxon>
        <taxon>Stutzerimonas</taxon>
    </lineage>
</organism>
<accession>A0A5S5BD60</accession>
<comment type="caution">
    <text evidence="2">The sequence shown here is derived from an EMBL/GenBank/DDBJ whole genome shotgun (WGS) entry which is preliminary data.</text>
</comment>
<sequence length="106" mass="11326">MRSLYLALACCFCGGAQAFDTTLAGTVASSYVASQVTSAPFDNKLILDARDDAAGFVATQGQIRGARLDAALRWLRERQPQLLAGDLELAEAILVQPSTPLPRDRS</sequence>
<evidence type="ECO:0000313" key="3">
    <source>
        <dbReference type="Proteomes" id="UP000324282"/>
    </source>
</evidence>
<dbReference type="RefSeq" id="WP_102837189.1">
    <property type="nucleotide sequence ID" value="NZ_JAMOIF010000007.1"/>
</dbReference>
<evidence type="ECO:0000256" key="1">
    <source>
        <dbReference type="SAM" id="SignalP"/>
    </source>
</evidence>
<dbReference type="Proteomes" id="UP000324282">
    <property type="component" value="Unassembled WGS sequence"/>
</dbReference>
<dbReference type="OrthoDB" id="6899961at2"/>
<proteinExistence type="predicted"/>
<keyword evidence="1" id="KW-0732">Signal</keyword>
<feature type="chain" id="PRO_5024423005" evidence="1">
    <location>
        <begin position="19"/>
        <end position="106"/>
    </location>
</feature>
<gene>
    <name evidence="2" type="ORF">A9A72_1231058</name>
</gene>
<dbReference type="Pfam" id="PF09498">
    <property type="entry name" value="DUF2388"/>
    <property type="match status" value="1"/>
</dbReference>
<evidence type="ECO:0000313" key="2">
    <source>
        <dbReference type="EMBL" id="TYP64272.1"/>
    </source>
</evidence>
<feature type="signal peptide" evidence="1">
    <location>
        <begin position="1"/>
        <end position="18"/>
    </location>
</feature>
<name>A0A5S5BD60_STUST</name>
<dbReference type="AlphaFoldDB" id="A0A5S5BD60"/>
<dbReference type="InterPro" id="IPR012661">
    <property type="entry name" value="CHP02448"/>
</dbReference>
<protein>
    <submittedName>
        <fullName evidence="2">Uncharacterized protein (TIGR02448 family)</fullName>
    </submittedName>
</protein>
<dbReference type="EMBL" id="VNHQ01000013">
    <property type="protein sequence ID" value="TYP64272.1"/>
    <property type="molecule type" value="Genomic_DNA"/>
</dbReference>